<feature type="repeat" description="TPR" evidence="1">
    <location>
        <begin position="618"/>
        <end position="651"/>
    </location>
</feature>
<accession>A0ABS7K7Y7</accession>
<dbReference type="InterPro" id="IPR019734">
    <property type="entry name" value="TPR_rpt"/>
</dbReference>
<gene>
    <name evidence="3" type="ORF">H0185_16165</name>
</gene>
<proteinExistence type="predicted"/>
<feature type="transmembrane region" description="Helical" evidence="2">
    <location>
        <begin position="9"/>
        <end position="29"/>
    </location>
</feature>
<evidence type="ECO:0008006" key="5">
    <source>
        <dbReference type="Google" id="ProtNLM"/>
    </source>
</evidence>
<keyword evidence="2" id="KW-0472">Membrane</keyword>
<sequence length="749" mass="86287">MKIRLKVKHLIFIIVGLLVVIPLTTFIIMPQAQLYIGGKQLAAGEPIGKEKIVQVLEQPLFPNQRWGIIRKYMMDDGGSQRFDVYVGPSSTQVNNQSPGLHFTLEEKKPYLKEYLAKGPVDGYLTTAATLLSHDYQQEGKFNKADEVLKEASERYSTSQFSFNQEELELERIKLRISQTNYEGAKELIEELKDKITSENFHSVGMLASLEAEIMLREGRLEEGYELVNSELEDYQQKWEEEKQEHPEDPDMGTPVALEHLESLKGYLERTMDMQSDGVTTVKGKIVRSDGKAVPYAGVFLRQEQAVNHSVLEDEPYQVLTDEDGNFEFSGVISGSYQLYLGLTFDQIDGWTWPFEYGDWIQIDGQETEYVEVTLHPLLELQSPVNQEAIKTDTMEFEWEPVEGAAYYDIHLGVELDSGSIGTLFKTGIVGNTLTVPLEELYNQQVGVMFEDEEDWSSVDPVSILAFTNTENKFSWSVKAYSQDGKMITQSNGYRLDEENIGNLPFFYLQERKMTEADKLFLDKKVKLAFEKYKENYAKNPQDFHSLRMIVRLMGIEAMQTGKTREEAVLPYLIKWAEVSEDANTMFELADYYHKRREWKEYDSWYKRYMDAAGDAPSEYALGLHATALMKQGKLAEAKQTFQQAMELDNENRFVGNWLAVELYTDADGSYDSARGLAKMYPERGFESRDWYGMIGKMITEKKEFTDYDQDLKHALELYFNENHESLNQWIEATDKIQLKNFIQGLIEIN</sequence>
<protein>
    <recommendedName>
        <fullName evidence="5">Carboxypeptidase regulatory-like domain-containing protein</fullName>
    </recommendedName>
</protein>
<comment type="caution">
    <text evidence="3">The sequence shown here is derived from an EMBL/GenBank/DDBJ whole genome shotgun (WGS) entry which is preliminary data.</text>
</comment>
<dbReference type="EMBL" id="JACWFH010000021">
    <property type="protein sequence ID" value="MBY0098335.1"/>
    <property type="molecule type" value="Genomic_DNA"/>
</dbReference>
<organism evidence="3 4">
    <name type="scientific">Mesobacillus maritimus</name>
    <dbReference type="NCBI Taxonomy" id="1643336"/>
    <lineage>
        <taxon>Bacteria</taxon>
        <taxon>Bacillati</taxon>
        <taxon>Bacillota</taxon>
        <taxon>Bacilli</taxon>
        <taxon>Bacillales</taxon>
        <taxon>Bacillaceae</taxon>
        <taxon>Mesobacillus</taxon>
    </lineage>
</organism>
<reference evidence="3 4" key="1">
    <citation type="submission" date="2020-07" db="EMBL/GenBank/DDBJ databases">
        <title>Fungal Genomes of the International Space Station.</title>
        <authorList>
            <person name="Seuylemezian A."/>
            <person name="Singh N.K."/>
            <person name="Wood J."/>
            <person name="Venkateswaran K."/>
        </authorList>
    </citation>
    <scope>NUCLEOTIDE SEQUENCE [LARGE SCALE GENOMIC DNA]</scope>
    <source>
        <strain evidence="3 4">PL-B2</strain>
    </source>
</reference>
<dbReference type="RefSeq" id="WP_221874549.1">
    <property type="nucleotide sequence ID" value="NZ_JACWFH010000021.1"/>
</dbReference>
<dbReference type="Proteomes" id="UP000769780">
    <property type="component" value="Unassembled WGS sequence"/>
</dbReference>
<dbReference type="PROSITE" id="PS50005">
    <property type="entry name" value="TPR"/>
    <property type="match status" value="1"/>
</dbReference>
<dbReference type="InterPro" id="IPR011990">
    <property type="entry name" value="TPR-like_helical_dom_sf"/>
</dbReference>
<evidence type="ECO:0000313" key="3">
    <source>
        <dbReference type="EMBL" id="MBY0098335.1"/>
    </source>
</evidence>
<dbReference type="InterPro" id="IPR013783">
    <property type="entry name" value="Ig-like_fold"/>
</dbReference>
<keyword evidence="2" id="KW-1133">Transmembrane helix</keyword>
<dbReference type="Gene3D" id="2.60.40.10">
    <property type="entry name" value="Immunoglobulins"/>
    <property type="match status" value="1"/>
</dbReference>
<keyword evidence="1" id="KW-0802">TPR repeat</keyword>
<name>A0ABS7K7Y7_9BACI</name>
<keyword evidence="4" id="KW-1185">Reference proteome</keyword>
<dbReference type="SUPFAM" id="SSF49452">
    <property type="entry name" value="Starch-binding domain-like"/>
    <property type="match status" value="1"/>
</dbReference>
<dbReference type="InterPro" id="IPR013784">
    <property type="entry name" value="Carb-bd-like_fold"/>
</dbReference>
<evidence type="ECO:0000313" key="4">
    <source>
        <dbReference type="Proteomes" id="UP000769780"/>
    </source>
</evidence>
<keyword evidence="2" id="KW-0812">Transmembrane</keyword>
<evidence type="ECO:0000256" key="1">
    <source>
        <dbReference type="PROSITE-ProRule" id="PRU00339"/>
    </source>
</evidence>
<evidence type="ECO:0000256" key="2">
    <source>
        <dbReference type="SAM" id="Phobius"/>
    </source>
</evidence>
<dbReference type="Gene3D" id="1.25.40.10">
    <property type="entry name" value="Tetratricopeptide repeat domain"/>
    <property type="match status" value="1"/>
</dbReference>
<dbReference type="SUPFAM" id="SSF81901">
    <property type="entry name" value="HCP-like"/>
    <property type="match status" value="1"/>
</dbReference>